<keyword evidence="3" id="KW-1185">Reference proteome</keyword>
<accession>A0A8H7T992</accession>
<evidence type="ECO:0000259" key="1">
    <source>
        <dbReference type="Pfam" id="PF26061"/>
    </source>
</evidence>
<gene>
    <name evidence="2" type="ORF">IFR04_011147</name>
</gene>
<dbReference type="AlphaFoldDB" id="A0A8H7T992"/>
<proteinExistence type="predicted"/>
<organism evidence="2 3">
    <name type="scientific">Cadophora malorum</name>
    <dbReference type="NCBI Taxonomy" id="108018"/>
    <lineage>
        <taxon>Eukaryota</taxon>
        <taxon>Fungi</taxon>
        <taxon>Dikarya</taxon>
        <taxon>Ascomycota</taxon>
        <taxon>Pezizomycotina</taxon>
        <taxon>Leotiomycetes</taxon>
        <taxon>Helotiales</taxon>
        <taxon>Ploettnerulaceae</taxon>
        <taxon>Cadophora</taxon>
    </lineage>
</organism>
<feature type="domain" description="DUF8021" evidence="1">
    <location>
        <begin position="148"/>
        <end position="258"/>
    </location>
</feature>
<evidence type="ECO:0000313" key="3">
    <source>
        <dbReference type="Proteomes" id="UP000664132"/>
    </source>
</evidence>
<dbReference type="InterPro" id="IPR058334">
    <property type="entry name" value="DUF8021"/>
</dbReference>
<sequence length="274" mass="30024">MKSFHVSNLLLPTAASAHCDKAFLRNATAKYISAQTGGRASSGISLASNFTYIENAKVTDIRNSTLSQPISIDFTRSAHDIEQCATFTEIIAATNPHPDVIHTRMVFENHKATLIESVVTDSGDWLFNATGTLELNAPEKWNPIPVKKRDSRAVIQAAEDAYFDRFGNVSVTVPWGAPCYRLEGGLPAKGEMKGDDCDMVWPSTIYVPYRRYVIDEEFGVVDMFVGIPGLDRTQGQDPMPDSHAFRIEGGKIKYLHTVSACVVAGCGLNDTFGK</sequence>
<protein>
    <recommendedName>
        <fullName evidence="1">DUF8021 domain-containing protein</fullName>
    </recommendedName>
</protein>
<name>A0A8H7T992_9HELO</name>
<reference evidence="2" key="1">
    <citation type="submission" date="2021-02" db="EMBL/GenBank/DDBJ databases">
        <title>Genome sequence Cadophora malorum strain M34.</title>
        <authorList>
            <person name="Stefanovic E."/>
            <person name="Vu D."/>
            <person name="Scully C."/>
            <person name="Dijksterhuis J."/>
            <person name="Roader J."/>
            <person name="Houbraken J."/>
        </authorList>
    </citation>
    <scope>NUCLEOTIDE SEQUENCE</scope>
    <source>
        <strain evidence="2">M34</strain>
    </source>
</reference>
<evidence type="ECO:0000313" key="2">
    <source>
        <dbReference type="EMBL" id="KAG4415734.1"/>
    </source>
</evidence>
<comment type="caution">
    <text evidence="2">The sequence shown here is derived from an EMBL/GenBank/DDBJ whole genome shotgun (WGS) entry which is preliminary data.</text>
</comment>
<dbReference type="Proteomes" id="UP000664132">
    <property type="component" value="Unassembled WGS sequence"/>
</dbReference>
<dbReference type="EMBL" id="JAFJYH010000210">
    <property type="protein sequence ID" value="KAG4415734.1"/>
    <property type="molecule type" value="Genomic_DNA"/>
</dbReference>
<dbReference type="Pfam" id="PF26061">
    <property type="entry name" value="DUF8021"/>
    <property type="match status" value="1"/>
</dbReference>
<dbReference type="OrthoDB" id="3515051at2759"/>